<dbReference type="RefSeq" id="WP_197446750.1">
    <property type="nucleotide sequence ID" value="NZ_CP036426.1"/>
</dbReference>
<evidence type="ECO:0000259" key="1">
    <source>
        <dbReference type="Pfam" id="PF07583"/>
    </source>
</evidence>
<accession>A0A518GXS0</accession>
<evidence type="ECO:0000313" key="4">
    <source>
        <dbReference type="Proteomes" id="UP000317835"/>
    </source>
</evidence>
<keyword evidence="4" id="KW-1185">Reference proteome</keyword>
<dbReference type="AlphaFoldDB" id="A0A518GXS0"/>
<dbReference type="Proteomes" id="UP000317835">
    <property type="component" value="Chromosome"/>
</dbReference>
<dbReference type="PANTHER" id="PTHR35889">
    <property type="entry name" value="CYCLOINULO-OLIGOSACCHARIDE FRUCTANOTRANSFERASE-RELATED"/>
    <property type="match status" value="1"/>
</dbReference>
<evidence type="ECO:0000259" key="2">
    <source>
        <dbReference type="Pfam" id="PF07587"/>
    </source>
</evidence>
<feature type="domain" description="DUF1553" evidence="2">
    <location>
        <begin position="466"/>
        <end position="744"/>
    </location>
</feature>
<dbReference type="InterPro" id="IPR011444">
    <property type="entry name" value="DUF1549"/>
</dbReference>
<organism evidence="3 4">
    <name type="scientific">Tautonia plasticadhaerens</name>
    <dbReference type="NCBI Taxonomy" id="2527974"/>
    <lineage>
        <taxon>Bacteria</taxon>
        <taxon>Pseudomonadati</taxon>
        <taxon>Planctomycetota</taxon>
        <taxon>Planctomycetia</taxon>
        <taxon>Isosphaerales</taxon>
        <taxon>Isosphaeraceae</taxon>
        <taxon>Tautonia</taxon>
    </lineage>
</organism>
<gene>
    <name evidence="3" type="ORF">ElP_12610</name>
</gene>
<dbReference type="KEGG" id="tpla:ElP_12610"/>
<sequence>MRHDRRPWRTVRVAFALFLGALIGPAAWSGEGGGELAPVEAFDDDQRGHWAYRPIDRPDPPEVDDPAWIRNPIDRFILAEMEALDFEPGPEADRVSLIRRLTFDLTGLPPTPGEVAAFLGDHRPDAYDRLIDGLLGRPSFGERWAQHWLDLAHYADSNGFELDADRPDAWRYRDWVVGAINDDLPYDEFLTLQLAGDEARPGDPRALVATGFGRCGPREVVGGNIDPKVRRQSELTGVTGTVGSVFLGLTIGCARCHDHKFDAIPTTDYYRLQAFFEAAEMVELPIHTEREQADFDEAKARVAERTASLREELAALEAPYRAALRAEKEAGLSEDERVVLAMPEGDRTPIQRKLAEGAEKALAISWEEVAEAVAADPDAQADRERLKRAIFEVERTLPPPPARAMGLAEPGEGEPEVPATFVYRRGDPQLVGPEVGPRPLGVVLANMGAEAFEPASIGPVGGRTGRRVALARWMTRADNPLTARVIVNRLWQHHLGRGIVASPSDFGVRGELPSHPGLLDWLASELVAGGWRLKPIHRLIVSSSTYRQASDPRRSVVDEPGELSRLVDRARRQAGDDPDNLLVSRVDRRRLEAESLRDALLAVTGELNPQMGGPGVRAPIPPEVEELIFTEAEEVDLWPEDPDPSQHLRRSLYLHRKRNVRVPLFDAFDAPDTQTSCAVRDVSTHPLQSLILLNSRFAIDRAKALAGRLFEEVPGGDADRVDRAYRLVLARGPTGEESGRAIAFLEGQAELLRSRAAGDPPLASPVPGPEGIDPARAAAWVDFALAMLNRNEFVYVP</sequence>
<proteinExistence type="predicted"/>
<evidence type="ECO:0000313" key="3">
    <source>
        <dbReference type="EMBL" id="QDV33390.1"/>
    </source>
</evidence>
<dbReference type="EMBL" id="CP036426">
    <property type="protein sequence ID" value="QDV33390.1"/>
    <property type="molecule type" value="Genomic_DNA"/>
</dbReference>
<protein>
    <recommendedName>
        <fullName evidence="5">Planctomycete cytochrome C</fullName>
    </recommendedName>
</protein>
<evidence type="ECO:0008006" key="5">
    <source>
        <dbReference type="Google" id="ProtNLM"/>
    </source>
</evidence>
<dbReference type="InterPro" id="IPR022655">
    <property type="entry name" value="DUF1553"/>
</dbReference>
<feature type="domain" description="DUF1549" evidence="1">
    <location>
        <begin position="72"/>
        <end position="279"/>
    </location>
</feature>
<dbReference type="Pfam" id="PF07587">
    <property type="entry name" value="PSD1"/>
    <property type="match status" value="1"/>
</dbReference>
<dbReference type="Pfam" id="PF07583">
    <property type="entry name" value="PSCyt2"/>
    <property type="match status" value="1"/>
</dbReference>
<dbReference type="PANTHER" id="PTHR35889:SF3">
    <property type="entry name" value="F-BOX DOMAIN-CONTAINING PROTEIN"/>
    <property type="match status" value="1"/>
</dbReference>
<name>A0A518GXS0_9BACT</name>
<reference evidence="3 4" key="1">
    <citation type="submission" date="2019-02" db="EMBL/GenBank/DDBJ databases">
        <title>Deep-cultivation of Planctomycetes and their phenomic and genomic characterization uncovers novel biology.</title>
        <authorList>
            <person name="Wiegand S."/>
            <person name="Jogler M."/>
            <person name="Boedeker C."/>
            <person name="Pinto D."/>
            <person name="Vollmers J."/>
            <person name="Rivas-Marin E."/>
            <person name="Kohn T."/>
            <person name="Peeters S.H."/>
            <person name="Heuer A."/>
            <person name="Rast P."/>
            <person name="Oberbeckmann S."/>
            <person name="Bunk B."/>
            <person name="Jeske O."/>
            <person name="Meyerdierks A."/>
            <person name="Storesund J.E."/>
            <person name="Kallscheuer N."/>
            <person name="Luecker S."/>
            <person name="Lage O.M."/>
            <person name="Pohl T."/>
            <person name="Merkel B.J."/>
            <person name="Hornburger P."/>
            <person name="Mueller R.-W."/>
            <person name="Bruemmer F."/>
            <person name="Labrenz M."/>
            <person name="Spormann A.M."/>
            <person name="Op den Camp H."/>
            <person name="Overmann J."/>
            <person name="Amann R."/>
            <person name="Jetten M.S.M."/>
            <person name="Mascher T."/>
            <person name="Medema M.H."/>
            <person name="Devos D.P."/>
            <person name="Kaster A.-K."/>
            <person name="Ovreas L."/>
            <person name="Rohde M."/>
            <person name="Galperin M.Y."/>
            <person name="Jogler C."/>
        </authorList>
    </citation>
    <scope>NUCLEOTIDE SEQUENCE [LARGE SCALE GENOMIC DNA]</scope>
    <source>
        <strain evidence="3 4">ElP</strain>
    </source>
</reference>